<accession>C4GKR4</accession>
<dbReference type="AlphaFoldDB" id="C4GKR4"/>
<protein>
    <submittedName>
        <fullName evidence="1">Uncharacterized protein</fullName>
    </submittedName>
</protein>
<evidence type="ECO:0000313" key="1">
    <source>
        <dbReference type="EMBL" id="EEP67323.1"/>
    </source>
</evidence>
<organism evidence="1 2">
    <name type="scientific">Kingella oralis ATCC 51147</name>
    <dbReference type="NCBI Taxonomy" id="629741"/>
    <lineage>
        <taxon>Bacteria</taxon>
        <taxon>Pseudomonadati</taxon>
        <taxon>Pseudomonadota</taxon>
        <taxon>Betaproteobacteria</taxon>
        <taxon>Neisseriales</taxon>
        <taxon>Neisseriaceae</taxon>
        <taxon>Kingella</taxon>
    </lineage>
</organism>
<dbReference type="Proteomes" id="UP000003009">
    <property type="component" value="Unassembled WGS sequence"/>
</dbReference>
<reference evidence="1" key="1">
    <citation type="submission" date="2009-04" db="EMBL/GenBank/DDBJ databases">
        <authorList>
            <person name="Weinstock G."/>
            <person name="Sodergren E."/>
            <person name="Clifton S."/>
            <person name="Fulton L."/>
            <person name="Fulton B."/>
            <person name="Courtney L."/>
            <person name="Fronick C."/>
            <person name="Harrison M."/>
            <person name="Strong C."/>
            <person name="Farmer C."/>
            <person name="Delahaunty K."/>
            <person name="Markovic C."/>
            <person name="Hall O."/>
            <person name="Minx P."/>
            <person name="Tomlinson C."/>
            <person name="Mitreva M."/>
            <person name="Nelson J."/>
            <person name="Hou S."/>
            <person name="Wollam A."/>
            <person name="Pepin K.H."/>
            <person name="Johnson M."/>
            <person name="Bhonagiri V."/>
            <person name="Nash W.E."/>
            <person name="Warren W."/>
            <person name="Chinwalla A."/>
            <person name="Mardis E.R."/>
            <person name="Wilson R.K."/>
        </authorList>
    </citation>
    <scope>NUCLEOTIDE SEQUENCE [LARGE SCALE GENOMIC DNA]</scope>
    <source>
        <strain evidence="1">ATCC 51147</strain>
    </source>
</reference>
<dbReference type="HOGENOM" id="CLU_2825375_0_0_4"/>
<dbReference type="EMBL" id="ACJW02000003">
    <property type="protein sequence ID" value="EEP67323.1"/>
    <property type="molecule type" value="Genomic_DNA"/>
</dbReference>
<proteinExistence type="predicted"/>
<gene>
    <name evidence="1" type="ORF">GCWU000324_01570</name>
</gene>
<keyword evidence="2" id="KW-1185">Reference proteome</keyword>
<name>C4GKR4_9NEIS</name>
<sequence>MVCGSLKTSEASFCEAKTAGIRWRLFYLFRVSIAASKGSLKRTKCFSGCLMMRFSTLKRERNNGER</sequence>
<comment type="caution">
    <text evidence="1">The sequence shown here is derived from an EMBL/GenBank/DDBJ whole genome shotgun (WGS) entry which is preliminary data.</text>
</comment>
<evidence type="ECO:0000313" key="2">
    <source>
        <dbReference type="Proteomes" id="UP000003009"/>
    </source>
</evidence>